<accession>A0ABR3SX20</accession>
<dbReference type="InterPro" id="IPR007685">
    <property type="entry name" value="RelA_SpoT"/>
</dbReference>
<feature type="compositionally biased region" description="Polar residues" evidence="1">
    <location>
        <begin position="139"/>
        <end position="153"/>
    </location>
</feature>
<dbReference type="Proteomes" id="UP001521116">
    <property type="component" value="Unassembled WGS sequence"/>
</dbReference>
<dbReference type="SUPFAM" id="SSF81301">
    <property type="entry name" value="Nucleotidyltransferase"/>
    <property type="match status" value="1"/>
</dbReference>
<name>A0ABR3SX20_9PEZI</name>
<comment type="caution">
    <text evidence="3">The sequence shown here is derived from an EMBL/GenBank/DDBJ whole genome shotgun (WGS) entry which is preliminary data.</text>
</comment>
<feature type="non-terminal residue" evidence="3">
    <location>
        <position position="409"/>
    </location>
</feature>
<dbReference type="EMBL" id="JAJVDC020000036">
    <property type="protein sequence ID" value="KAL1631898.1"/>
    <property type="molecule type" value="Genomic_DNA"/>
</dbReference>
<protein>
    <recommendedName>
        <fullName evidence="2">RelA/SpoT domain-containing protein</fullName>
    </recommendedName>
</protein>
<dbReference type="SMART" id="SM00954">
    <property type="entry name" value="RelA_SpoT"/>
    <property type="match status" value="1"/>
</dbReference>
<dbReference type="InterPro" id="IPR043519">
    <property type="entry name" value="NT_sf"/>
</dbReference>
<organism evidence="3 4">
    <name type="scientific">Neofusicoccum ribis</name>
    <dbReference type="NCBI Taxonomy" id="45134"/>
    <lineage>
        <taxon>Eukaryota</taxon>
        <taxon>Fungi</taxon>
        <taxon>Dikarya</taxon>
        <taxon>Ascomycota</taxon>
        <taxon>Pezizomycotina</taxon>
        <taxon>Dothideomycetes</taxon>
        <taxon>Dothideomycetes incertae sedis</taxon>
        <taxon>Botryosphaeriales</taxon>
        <taxon>Botryosphaeriaceae</taxon>
        <taxon>Neofusicoccum</taxon>
    </lineage>
</organism>
<dbReference type="Pfam" id="PF04607">
    <property type="entry name" value="RelA_SpoT"/>
    <property type="match status" value="1"/>
</dbReference>
<gene>
    <name evidence="3" type="ORF">SLS56_004103</name>
</gene>
<sequence length="409" mass="47011">MSCIQANPDEAEPPTIIKEFMQGYNAQGNSNKNYEYYKILAEHVKNQCDEFVRARFDANITSRAKTAASLERKLIERHSRKAYESEDDIRNDIVDFSGVRIALFFPHHKARVNSFLEKTYDFDPENPKDKIEHPEKASRTQPAKNAERSQSTLGDPRGSQYSRRFKGYQATHYRVRFKKGEVPMNFREDDKVEIQVMTVLQSAWSEVEHNILYKRLKGSPSFPERQMLDGLSGLVSIGELYLDQLNGIFEDQIASDQDQQAQFANQYELGAFLSLKMHDQRSDEFDISCVELLRKFLRLDGVAANSKQTLNAKLSEVDFSKGVRESLRNPYSIKPNASLLIMEQLYYSSEELQRRADSFKPGTDADYCKLLISAIISLDELFAPAAFWENELMGAESSYTNHVEKSRLK</sequence>
<evidence type="ECO:0000256" key="1">
    <source>
        <dbReference type="SAM" id="MobiDB-lite"/>
    </source>
</evidence>
<keyword evidence="4" id="KW-1185">Reference proteome</keyword>
<feature type="region of interest" description="Disordered" evidence="1">
    <location>
        <begin position="123"/>
        <end position="161"/>
    </location>
</feature>
<dbReference type="PANTHER" id="PTHR41773:SF1">
    <property type="entry name" value="RELA_SPOT DOMAIN-CONTAINING PROTEIN"/>
    <property type="match status" value="1"/>
</dbReference>
<dbReference type="CDD" id="cd05399">
    <property type="entry name" value="NT_Rel-Spo_like"/>
    <property type="match status" value="1"/>
</dbReference>
<evidence type="ECO:0000313" key="3">
    <source>
        <dbReference type="EMBL" id="KAL1631898.1"/>
    </source>
</evidence>
<dbReference type="Gene3D" id="3.30.460.10">
    <property type="entry name" value="Beta Polymerase, domain 2"/>
    <property type="match status" value="1"/>
</dbReference>
<reference evidence="3 4" key="1">
    <citation type="submission" date="2024-02" db="EMBL/GenBank/DDBJ databases">
        <title>De novo assembly and annotation of 12 fungi associated with fruit tree decline syndrome in Ontario, Canada.</title>
        <authorList>
            <person name="Sulman M."/>
            <person name="Ellouze W."/>
            <person name="Ilyukhin E."/>
        </authorList>
    </citation>
    <scope>NUCLEOTIDE SEQUENCE [LARGE SCALE GENOMIC DNA]</scope>
    <source>
        <strain evidence="3 4">M1-105</strain>
    </source>
</reference>
<evidence type="ECO:0000259" key="2">
    <source>
        <dbReference type="SMART" id="SM00954"/>
    </source>
</evidence>
<evidence type="ECO:0000313" key="4">
    <source>
        <dbReference type="Proteomes" id="UP001521116"/>
    </source>
</evidence>
<dbReference type="PANTHER" id="PTHR41773">
    <property type="entry name" value="GTP PYROPHOSPHATASE-RELATED"/>
    <property type="match status" value="1"/>
</dbReference>
<feature type="compositionally biased region" description="Basic and acidic residues" evidence="1">
    <location>
        <begin position="123"/>
        <end position="138"/>
    </location>
</feature>
<feature type="domain" description="RelA/SpoT" evidence="2">
    <location>
        <begin position="62"/>
        <end position="219"/>
    </location>
</feature>
<proteinExistence type="predicted"/>